<name>A0A921L1A7_9BACT</name>
<dbReference type="InterPro" id="IPR014284">
    <property type="entry name" value="RNA_pol_sigma-70_dom"/>
</dbReference>
<dbReference type="Gene3D" id="1.10.10.10">
    <property type="entry name" value="Winged helix-like DNA-binding domain superfamily/Winged helix DNA-binding domain"/>
    <property type="match status" value="1"/>
</dbReference>
<dbReference type="SUPFAM" id="SSF88659">
    <property type="entry name" value="Sigma3 and sigma4 domains of RNA polymerase sigma factors"/>
    <property type="match status" value="1"/>
</dbReference>
<dbReference type="InterPro" id="IPR039425">
    <property type="entry name" value="RNA_pol_sigma-70-like"/>
</dbReference>
<dbReference type="Gene3D" id="1.10.1740.10">
    <property type="match status" value="1"/>
</dbReference>
<evidence type="ECO:0000313" key="8">
    <source>
        <dbReference type="Proteomes" id="UP000742098"/>
    </source>
</evidence>
<dbReference type="InterPro" id="IPR013324">
    <property type="entry name" value="RNA_pol_sigma_r3/r4-like"/>
</dbReference>
<dbReference type="InterPro" id="IPR007627">
    <property type="entry name" value="RNA_pol_sigma70_r2"/>
</dbReference>
<evidence type="ECO:0000259" key="5">
    <source>
        <dbReference type="Pfam" id="PF04542"/>
    </source>
</evidence>
<evidence type="ECO:0000313" key="7">
    <source>
        <dbReference type="EMBL" id="HJF71768.1"/>
    </source>
</evidence>
<dbReference type="NCBIfam" id="TIGR02937">
    <property type="entry name" value="sigma70-ECF"/>
    <property type="match status" value="1"/>
</dbReference>
<accession>A0A921L1A7</accession>
<evidence type="ECO:0000256" key="4">
    <source>
        <dbReference type="ARBA" id="ARBA00023163"/>
    </source>
</evidence>
<evidence type="ECO:0000256" key="2">
    <source>
        <dbReference type="ARBA" id="ARBA00023015"/>
    </source>
</evidence>
<proteinExistence type="inferred from homology"/>
<evidence type="ECO:0000256" key="1">
    <source>
        <dbReference type="ARBA" id="ARBA00010641"/>
    </source>
</evidence>
<dbReference type="GO" id="GO:0006352">
    <property type="term" value="P:DNA-templated transcription initiation"/>
    <property type="evidence" value="ECO:0007669"/>
    <property type="project" value="InterPro"/>
</dbReference>
<dbReference type="SUPFAM" id="SSF88946">
    <property type="entry name" value="Sigma2 domain of RNA polymerase sigma factors"/>
    <property type="match status" value="1"/>
</dbReference>
<keyword evidence="3" id="KW-0731">Sigma factor</keyword>
<dbReference type="InterPro" id="IPR036388">
    <property type="entry name" value="WH-like_DNA-bd_sf"/>
</dbReference>
<protein>
    <submittedName>
        <fullName evidence="7">Sigma-70 family RNA polymerase sigma factor</fullName>
    </submittedName>
</protein>
<dbReference type="InterPro" id="IPR013325">
    <property type="entry name" value="RNA_pol_sigma_r2"/>
</dbReference>
<reference evidence="7" key="1">
    <citation type="journal article" date="2021" name="PeerJ">
        <title>Extensive microbial diversity within the chicken gut microbiome revealed by metagenomics and culture.</title>
        <authorList>
            <person name="Gilroy R."/>
            <person name="Ravi A."/>
            <person name="Getino M."/>
            <person name="Pursley I."/>
            <person name="Horton D.L."/>
            <person name="Alikhan N.F."/>
            <person name="Baker D."/>
            <person name="Gharbi K."/>
            <person name="Hall N."/>
            <person name="Watson M."/>
            <person name="Adriaenssens E.M."/>
            <person name="Foster-Nyarko E."/>
            <person name="Jarju S."/>
            <person name="Secka A."/>
            <person name="Antonio M."/>
            <person name="Oren A."/>
            <person name="Chaudhuri R.R."/>
            <person name="La Ragione R."/>
            <person name="Hildebrand F."/>
            <person name="Pallen M.J."/>
        </authorList>
    </citation>
    <scope>NUCLEOTIDE SEQUENCE</scope>
    <source>
        <strain evidence="7">6966</strain>
    </source>
</reference>
<gene>
    <name evidence="7" type="ORF">K8V05_13525</name>
</gene>
<sequence length="177" mass="20801">MSGSDNFDSFFKAFFNPICLFIERVMGEKEEVTDLAQDVFFKVFERWKEFDSEENAKAFLYISARNLCFDRLRRKQAENNYVSQYLQENELKTSTFLQEVMRQETFRILYSAIDRLPEQTRQVILLGMDGNSNQEVGELLGVSINTVKTLKKIGYATLREILSKEYLVLLLILLEEF</sequence>
<evidence type="ECO:0000256" key="3">
    <source>
        <dbReference type="ARBA" id="ARBA00023082"/>
    </source>
</evidence>
<reference evidence="7" key="2">
    <citation type="submission" date="2021-09" db="EMBL/GenBank/DDBJ databases">
        <authorList>
            <person name="Gilroy R."/>
        </authorList>
    </citation>
    <scope>NUCLEOTIDE SEQUENCE</scope>
    <source>
        <strain evidence="7">6966</strain>
    </source>
</reference>
<comment type="caution">
    <text evidence="7">The sequence shown here is derived from an EMBL/GenBank/DDBJ whole genome shotgun (WGS) entry which is preliminary data.</text>
</comment>
<dbReference type="GO" id="GO:0003677">
    <property type="term" value="F:DNA binding"/>
    <property type="evidence" value="ECO:0007669"/>
    <property type="project" value="InterPro"/>
</dbReference>
<feature type="domain" description="RNA polymerase sigma-70 region 2" evidence="5">
    <location>
        <begin position="21"/>
        <end position="76"/>
    </location>
</feature>
<comment type="similarity">
    <text evidence="1">Belongs to the sigma-70 factor family. ECF subfamily.</text>
</comment>
<dbReference type="Pfam" id="PF08281">
    <property type="entry name" value="Sigma70_r4_2"/>
    <property type="match status" value="1"/>
</dbReference>
<dbReference type="PANTHER" id="PTHR43133">
    <property type="entry name" value="RNA POLYMERASE ECF-TYPE SIGMA FACTO"/>
    <property type="match status" value="1"/>
</dbReference>
<dbReference type="EMBL" id="DYVS01000256">
    <property type="protein sequence ID" value="HJF71768.1"/>
    <property type="molecule type" value="Genomic_DNA"/>
</dbReference>
<dbReference type="Proteomes" id="UP000742098">
    <property type="component" value="Unassembled WGS sequence"/>
</dbReference>
<dbReference type="Pfam" id="PF04542">
    <property type="entry name" value="Sigma70_r2"/>
    <property type="match status" value="1"/>
</dbReference>
<dbReference type="InterPro" id="IPR013249">
    <property type="entry name" value="RNA_pol_sigma70_r4_t2"/>
</dbReference>
<dbReference type="GO" id="GO:0016987">
    <property type="term" value="F:sigma factor activity"/>
    <property type="evidence" value="ECO:0007669"/>
    <property type="project" value="UniProtKB-KW"/>
</dbReference>
<keyword evidence="2" id="KW-0805">Transcription regulation</keyword>
<keyword evidence="4" id="KW-0804">Transcription</keyword>
<evidence type="ECO:0000259" key="6">
    <source>
        <dbReference type="Pfam" id="PF08281"/>
    </source>
</evidence>
<feature type="domain" description="RNA polymerase sigma factor 70 region 4 type 2" evidence="6">
    <location>
        <begin position="107"/>
        <end position="150"/>
    </location>
</feature>
<organism evidence="7 8">
    <name type="scientific">Butyricimonas virosa</name>
    <dbReference type="NCBI Taxonomy" id="544645"/>
    <lineage>
        <taxon>Bacteria</taxon>
        <taxon>Pseudomonadati</taxon>
        <taxon>Bacteroidota</taxon>
        <taxon>Bacteroidia</taxon>
        <taxon>Bacteroidales</taxon>
        <taxon>Odoribacteraceae</taxon>
        <taxon>Butyricimonas</taxon>
    </lineage>
</organism>
<dbReference type="AlphaFoldDB" id="A0A921L1A7"/>
<dbReference type="PANTHER" id="PTHR43133:SF46">
    <property type="entry name" value="RNA POLYMERASE SIGMA-70 FACTOR ECF SUBFAMILY"/>
    <property type="match status" value="1"/>
</dbReference>